<evidence type="ECO:0000256" key="1">
    <source>
        <dbReference type="SAM" id="SignalP"/>
    </source>
</evidence>
<organism evidence="2 3">
    <name type="scientific">Pichia sorbitophila (strain ATCC MYA-4447 / BCRC 22081 / CBS 7064 / NBRC 10061 / NRRL Y-12695)</name>
    <name type="common">Hybrid yeast</name>
    <dbReference type="NCBI Taxonomy" id="559304"/>
    <lineage>
        <taxon>Eukaryota</taxon>
        <taxon>Fungi</taxon>
        <taxon>Dikarya</taxon>
        <taxon>Ascomycota</taxon>
        <taxon>Saccharomycotina</taxon>
        <taxon>Pichiomycetes</taxon>
        <taxon>Debaryomycetaceae</taxon>
        <taxon>Millerozyma</taxon>
    </lineage>
</organism>
<proteinExistence type="predicted"/>
<feature type="signal peptide" evidence="1">
    <location>
        <begin position="1"/>
        <end position="19"/>
    </location>
</feature>
<dbReference type="EMBL" id="FO082056">
    <property type="protein sequence ID" value="CCE78592.1"/>
    <property type="molecule type" value="Genomic_DNA"/>
</dbReference>
<dbReference type="HOGENOM" id="CLU_1428478_0_0_1"/>
<evidence type="ECO:0000313" key="3">
    <source>
        <dbReference type="Proteomes" id="UP000005222"/>
    </source>
</evidence>
<dbReference type="Proteomes" id="UP000005222">
    <property type="component" value="Chromosome D"/>
</dbReference>
<gene>
    <name evidence="2" type="primary">Piso0_000616</name>
    <name evidence="2" type="ORF">GNLVRS01_PISO0D00377g</name>
</gene>
<dbReference type="InParanoid" id="G8YPK7"/>
<keyword evidence="1" id="KW-0732">Signal</keyword>
<keyword evidence="3" id="KW-1185">Reference proteome</keyword>
<dbReference type="OrthoDB" id="10570636at2759"/>
<accession>G8YPK7</accession>
<feature type="chain" id="PRO_5003518846" evidence="1">
    <location>
        <begin position="20"/>
        <end position="190"/>
    </location>
</feature>
<name>G8YPK7_PICSO</name>
<dbReference type="AlphaFoldDB" id="G8YPK7"/>
<protein>
    <submittedName>
        <fullName evidence="2">Piso0_000616 protein</fullName>
    </submittedName>
</protein>
<evidence type="ECO:0000313" key="2">
    <source>
        <dbReference type="EMBL" id="CCE78592.1"/>
    </source>
</evidence>
<reference evidence="2 3" key="1">
    <citation type="journal article" date="2012" name="G3 (Bethesda)">
        <title>Pichia sorbitophila, an interspecies yeast hybrid reveals early steps of genome resolution following polyploidization.</title>
        <authorList>
            <person name="Leh Louis V."/>
            <person name="Despons L."/>
            <person name="Friedrich A."/>
            <person name="Martin T."/>
            <person name="Durrens P."/>
            <person name="Casaregola S."/>
            <person name="Neuveglise C."/>
            <person name="Fairhead C."/>
            <person name="Marck C."/>
            <person name="Cruz J.A."/>
            <person name="Straub M.L."/>
            <person name="Kugler V."/>
            <person name="Sacerdot C."/>
            <person name="Uzunov Z."/>
            <person name="Thierry A."/>
            <person name="Weiss S."/>
            <person name="Bleykasten C."/>
            <person name="De Montigny J."/>
            <person name="Jacques N."/>
            <person name="Jung P."/>
            <person name="Lemaire M."/>
            <person name="Mallet S."/>
            <person name="Morel G."/>
            <person name="Richard G.F."/>
            <person name="Sarkar A."/>
            <person name="Savel G."/>
            <person name="Schacherer J."/>
            <person name="Seret M.L."/>
            <person name="Talla E."/>
            <person name="Samson G."/>
            <person name="Jubin C."/>
            <person name="Poulain J."/>
            <person name="Vacherie B."/>
            <person name="Barbe V."/>
            <person name="Pelletier E."/>
            <person name="Sherman D.J."/>
            <person name="Westhof E."/>
            <person name="Weissenbach J."/>
            <person name="Baret P.V."/>
            <person name="Wincker P."/>
            <person name="Gaillardin C."/>
            <person name="Dujon B."/>
            <person name="Souciet J.L."/>
        </authorList>
    </citation>
    <scope>NUCLEOTIDE SEQUENCE [LARGE SCALE GENOMIC DNA]</scope>
    <source>
        <strain evidence="3">ATCC MYA-4447 / BCRC 22081 / CBS 7064 / NBRC 10061 / NRRL Y-12695</strain>
    </source>
</reference>
<sequence>MHSYSIVFAITTLLEVCLSMVLNNAPSTSTLASEADFQVGSDVSLRLVSYYISSVDIETPCYYNIYDKDQLLWLDISEEVNVLSHQFDKAREPLDRIRKQIEGESKKTLYNANQFGDTKRACKLQPNDITKQRFSADLAVATILATDNKSRSGGSKMLVSFPIEGYHYECLNGYINCDLKNEPFSTTFDS</sequence>